<feature type="compositionally biased region" description="Low complexity" evidence="13">
    <location>
        <begin position="42"/>
        <end position="58"/>
    </location>
</feature>
<feature type="compositionally biased region" description="Polar residues" evidence="13">
    <location>
        <begin position="552"/>
        <end position="575"/>
    </location>
</feature>
<evidence type="ECO:0000256" key="10">
    <source>
        <dbReference type="ARBA" id="ARBA00065932"/>
    </source>
</evidence>
<comment type="subunit">
    <text evidence="10">Interacts with PPP1CA and NCOA5. Forms a complex with ILF2, ILF3, KHDRBS1, RBMX, NCOA5 and PPP1CA.</text>
</comment>
<dbReference type="InParanoid" id="A0A1S3HM46"/>
<evidence type="ECO:0000256" key="3">
    <source>
        <dbReference type="ARBA" id="ARBA00022491"/>
    </source>
</evidence>
<comment type="function">
    <text evidence="9">Plays a role in the reduction of telomerase activity during differentiation of embryonic stem cells by binding to the core promoter of TERT and controlling its down-regulation.</text>
</comment>
<feature type="compositionally biased region" description="Polar residues" evidence="13">
    <location>
        <begin position="598"/>
        <end position="608"/>
    </location>
</feature>
<feature type="compositionally biased region" description="Basic and acidic residues" evidence="13">
    <location>
        <begin position="125"/>
        <end position="135"/>
    </location>
</feature>
<evidence type="ECO:0000313" key="16">
    <source>
        <dbReference type="RefSeq" id="XP_013386556.1"/>
    </source>
</evidence>
<feature type="region of interest" description="Disordered" evidence="13">
    <location>
        <begin position="942"/>
        <end position="1004"/>
    </location>
</feature>
<feature type="compositionally biased region" description="Low complexity" evidence="13">
    <location>
        <begin position="251"/>
        <end position="277"/>
    </location>
</feature>
<dbReference type="Pfam" id="PF26583">
    <property type="entry name" value="Spectrin_YLPM1"/>
    <property type="match status" value="1"/>
</dbReference>
<feature type="compositionally biased region" description="Gly residues" evidence="13">
    <location>
        <begin position="59"/>
        <end position="68"/>
    </location>
</feature>
<feature type="compositionally biased region" description="Basic and acidic residues" evidence="13">
    <location>
        <begin position="815"/>
        <end position="830"/>
    </location>
</feature>
<keyword evidence="5" id="KW-0832">Ubl conjugation</keyword>
<feature type="compositionally biased region" description="Basic and acidic residues" evidence="13">
    <location>
        <begin position="1019"/>
        <end position="1031"/>
    </location>
</feature>
<evidence type="ECO:0000256" key="13">
    <source>
        <dbReference type="SAM" id="MobiDB-lite"/>
    </source>
</evidence>
<dbReference type="PANTHER" id="PTHR13413:SF0">
    <property type="entry name" value="YLP MOTIF-CONTAINING PROTEIN 1"/>
    <property type="match status" value="1"/>
</dbReference>
<dbReference type="InterPro" id="IPR026314">
    <property type="entry name" value="YLP_motif_con_p1"/>
</dbReference>
<dbReference type="InterPro" id="IPR058903">
    <property type="entry name" value="Spectrin_YLPM1-like"/>
</dbReference>
<dbReference type="GO" id="GO:0016607">
    <property type="term" value="C:nuclear speck"/>
    <property type="evidence" value="ECO:0007669"/>
    <property type="project" value="UniProtKB-SubCell"/>
</dbReference>
<feature type="region of interest" description="Disordered" evidence="13">
    <location>
        <begin position="1318"/>
        <end position="1349"/>
    </location>
</feature>
<dbReference type="FunFam" id="3.40.50.300:FF:000399">
    <property type="entry name" value="YLP motif containing 1"/>
    <property type="match status" value="1"/>
</dbReference>
<feature type="compositionally biased region" description="Polar residues" evidence="13">
    <location>
        <begin position="410"/>
        <end position="428"/>
    </location>
</feature>
<feature type="region of interest" description="Disordered" evidence="13">
    <location>
        <begin position="1019"/>
        <end position="1067"/>
    </location>
</feature>
<name>A0A1S3HM46_LINAN</name>
<keyword evidence="3" id="KW-0678">Repressor</keyword>
<feature type="compositionally biased region" description="Low complexity" evidence="13">
    <location>
        <begin position="459"/>
        <end position="484"/>
    </location>
</feature>
<keyword evidence="8" id="KW-0539">Nucleus</keyword>
<feature type="region of interest" description="Disordered" evidence="13">
    <location>
        <begin position="748"/>
        <end position="900"/>
    </location>
</feature>
<feature type="compositionally biased region" description="Basic and acidic residues" evidence="13">
    <location>
        <begin position="1273"/>
        <end position="1285"/>
    </location>
</feature>
<evidence type="ECO:0000256" key="7">
    <source>
        <dbReference type="ARBA" id="ARBA00023163"/>
    </source>
</evidence>
<feature type="compositionally biased region" description="Polar residues" evidence="13">
    <location>
        <begin position="648"/>
        <end position="666"/>
    </location>
</feature>
<evidence type="ECO:0000256" key="1">
    <source>
        <dbReference type="ARBA" id="ARBA00004324"/>
    </source>
</evidence>
<feature type="compositionally biased region" description="Basic and acidic residues" evidence="13">
    <location>
        <begin position="667"/>
        <end position="678"/>
    </location>
</feature>
<dbReference type="RefSeq" id="XP_013386556.1">
    <property type="nucleotide sequence ID" value="XM_013531102.1"/>
</dbReference>
<keyword evidence="7" id="KW-0804">Transcription</keyword>
<feature type="region of interest" description="Disordered" evidence="13">
    <location>
        <begin position="593"/>
        <end position="691"/>
    </location>
</feature>
<evidence type="ECO:0000256" key="6">
    <source>
        <dbReference type="ARBA" id="ARBA00023015"/>
    </source>
</evidence>
<feature type="compositionally biased region" description="Basic and acidic residues" evidence="13">
    <location>
        <begin position="852"/>
        <end position="867"/>
    </location>
</feature>
<feature type="region of interest" description="Disordered" evidence="13">
    <location>
        <begin position="223"/>
        <end position="575"/>
    </location>
</feature>
<feature type="compositionally biased region" description="Low complexity" evidence="13">
    <location>
        <begin position="69"/>
        <end position="80"/>
    </location>
</feature>
<evidence type="ECO:0000313" key="15">
    <source>
        <dbReference type="Proteomes" id="UP000085678"/>
    </source>
</evidence>
<feature type="compositionally biased region" description="Polar residues" evidence="13">
    <location>
        <begin position="205"/>
        <end position="217"/>
    </location>
</feature>
<evidence type="ECO:0000256" key="9">
    <source>
        <dbReference type="ARBA" id="ARBA00058677"/>
    </source>
</evidence>
<evidence type="ECO:0000259" key="14">
    <source>
        <dbReference type="Pfam" id="PF26583"/>
    </source>
</evidence>
<dbReference type="Gene3D" id="3.40.50.300">
    <property type="entry name" value="P-loop containing nucleotide triphosphate hydrolases"/>
    <property type="match status" value="1"/>
</dbReference>
<dbReference type="Pfam" id="PF13671">
    <property type="entry name" value="AAA_33"/>
    <property type="match status" value="1"/>
</dbReference>
<protein>
    <recommendedName>
        <fullName evidence="11">YLP motif-containing protein 1</fullName>
    </recommendedName>
    <alternativeName>
        <fullName evidence="12">Nuclear protein ZAP3</fullName>
    </alternativeName>
</protein>
<dbReference type="SUPFAM" id="SSF52540">
    <property type="entry name" value="P-loop containing nucleoside triphosphate hydrolases"/>
    <property type="match status" value="1"/>
</dbReference>
<dbReference type="OrthoDB" id="513595at2759"/>
<organism evidence="15 16">
    <name type="scientific">Lingula anatina</name>
    <name type="common">Brachiopod</name>
    <name type="synonym">Lingula unguis</name>
    <dbReference type="NCBI Taxonomy" id="7574"/>
    <lineage>
        <taxon>Eukaryota</taxon>
        <taxon>Metazoa</taxon>
        <taxon>Spiralia</taxon>
        <taxon>Lophotrochozoa</taxon>
        <taxon>Brachiopoda</taxon>
        <taxon>Linguliformea</taxon>
        <taxon>Lingulata</taxon>
        <taxon>Lingulida</taxon>
        <taxon>Linguloidea</taxon>
        <taxon>Lingulidae</taxon>
        <taxon>Lingula</taxon>
    </lineage>
</organism>
<gene>
    <name evidence="16" type="primary">LOC106156032</name>
</gene>
<feature type="compositionally biased region" description="Low complexity" evidence="13">
    <location>
        <begin position="140"/>
        <end position="149"/>
    </location>
</feature>
<feature type="compositionally biased region" description="Basic and acidic residues" evidence="13">
    <location>
        <begin position="339"/>
        <end position="349"/>
    </location>
</feature>
<feature type="region of interest" description="Disordered" evidence="13">
    <location>
        <begin position="198"/>
        <end position="217"/>
    </location>
</feature>
<dbReference type="GO" id="GO:0032204">
    <property type="term" value="P:regulation of telomere maintenance"/>
    <property type="evidence" value="ECO:0007669"/>
    <property type="project" value="TreeGrafter"/>
</dbReference>
<comment type="subcellular location">
    <subcellularLocation>
        <location evidence="1">Nucleus speckle</location>
    </subcellularLocation>
</comment>
<feature type="compositionally biased region" description="Acidic residues" evidence="13">
    <location>
        <begin position="396"/>
        <end position="409"/>
    </location>
</feature>
<accession>A0A1S3HM46</accession>
<proteinExistence type="predicted"/>
<sequence length="1398" mass="158880">MFPGWQQWGQNMTGVNPAMANVQPQMQIGSFPQQMYWGYQQPQHQQWPGTQPPMASAGGAPGLLGFGPPGQQLNIQPGQQGIPGYGGMTPAPPVEPPKEEKPPLPPEPQAPEPPPPPAPEGEENLGPKDSREAEKLTNLQQQAQQWQKQKQWEEYTQSWYSYQQQMQQYMQNHTMDDILKEEQEFNQQYKDWKQQYEDWKEQNKNHPNQEQYQQYANQWKEYEQQMEEKRQEIGQRKEYFEQHQGAQKGEPGMQPGQVPPGQGHQGQGQFNQGPPQGDGQGPPPTPNQLQNQGRFPGPGNERFMGPRPQEGRGLGPRGPRFDGPRGRGNRFGGPGNRFDGPRGRGRGQDQTRFGPPQQQGGPRFQAPQQGQQQKFPPSGQQQRFQSPNEQQNSDANFDDQMDIEDENETQNDVNQSGLGQFQHSQGPQDQHMFRGPGQQGPRGPRGPGMQGPRGPAGPRGPQQQRPRGPSQLGPRGPVQQGPRGTIKQGPRGPNQEGPRGPRDPTQQSQRGPRPRGPGQQMSTRPGAPGPRGRFEMGNKGPRFSAPGGPRFQNANQISASPAETQNTKGAAQQAPSGVVSLLDLTFDESKMKALNKKNVGSEQQNLSEGGSGQPQRSGPPGRGPGDNQQNRAPQGGQGNTQTGTVQQRPNQNQKNLNQSDSQGQNENKSEMTKSKDSTVKNGSGGANPVAATGVEVPKLSLSEEQHALIRKAAEEIQLKGLSGITTFVGGASAQDDAHSSDLADLPYAGDRNITEGGFGASYRYDDVPGRYEDERHGYLPPRDLPEDVYRRPPGRDPYEDDLYGRPRLPPPPHDPLFDDLRRDPYDRRGPLYDPLGPPRGREFDRLLPPPPTRDRLLYDEYRYRDPYRYSPLPRPPPTRGYGYLPAPPPLPPLAPRSAPEVIDYGHQGSVMKEKEKEIIDYGHGSGSGSSTAVDDYFSKELIRERDDPYYNRPLDDRLSRDIDRGRPRERSRSRERDWDRLRDRDRERDRGRERSRERDRSRERERIRDIDRGRDIDRSRDRDRYTRDRHAASLRPPRDPYPAPGERSTSYGHHSSPVPHSVRDEPKPETVNIIDILYNPGRKTRPANIVIILRGLPGSGKTYISKLIRDKETAHGGHAPRLLNLDDYFMVEVEKTEKDPETGKRVKVKVMEYEYEPELEESYRQSLLKSFKKTIDDGFFPFIIVDAVNDRIRYFEEFWSYAKSKGFQVYIARIEGDVATCAKRNTYNRTQKEIQKLLDRWEKTPSHFLRLDVRPLLQEGSIQEVEMEDFSEETTRSDVASQKKDEEEEEEEVSGVYMKSKWELDTSEERLDKLDGLRVGKRKREPSPQRLEDYLQLPDDYDSRTSKPGQKRVRWADIEEKRHQLRRRELGFIVGQTDWERITDDTYADRLLNQTKYI</sequence>
<dbReference type="STRING" id="7574.A0A1S3HM46"/>
<feature type="region of interest" description="Disordered" evidence="13">
    <location>
        <begin position="1264"/>
        <end position="1296"/>
    </location>
</feature>
<dbReference type="InterPro" id="IPR027417">
    <property type="entry name" value="P-loop_NTPase"/>
</dbReference>
<evidence type="ECO:0000256" key="4">
    <source>
        <dbReference type="ARBA" id="ARBA00022499"/>
    </source>
</evidence>
<evidence type="ECO:0000256" key="8">
    <source>
        <dbReference type="ARBA" id="ARBA00023242"/>
    </source>
</evidence>
<evidence type="ECO:0000256" key="5">
    <source>
        <dbReference type="ARBA" id="ARBA00022843"/>
    </source>
</evidence>
<keyword evidence="15" id="KW-1185">Reference proteome</keyword>
<dbReference type="KEGG" id="lak:106156032"/>
<feature type="compositionally biased region" description="Polar residues" evidence="13">
    <location>
        <begin position="384"/>
        <end position="395"/>
    </location>
</feature>
<reference evidence="16" key="1">
    <citation type="submission" date="2025-08" db="UniProtKB">
        <authorList>
            <consortium name="RefSeq"/>
        </authorList>
    </citation>
    <scope>IDENTIFICATION</scope>
    <source>
        <tissue evidence="16">Gonads</tissue>
    </source>
</reference>
<keyword evidence="2" id="KW-0488">Methylation</keyword>
<evidence type="ECO:0000256" key="12">
    <source>
        <dbReference type="ARBA" id="ARBA00083294"/>
    </source>
</evidence>
<dbReference type="Proteomes" id="UP000085678">
    <property type="component" value="Unplaced"/>
</dbReference>
<dbReference type="PANTHER" id="PTHR13413">
    <property type="entry name" value="YLP MOTIF CONTAINING PROTEIN NUCLEAR PROTEIN ZAP"/>
    <property type="match status" value="1"/>
</dbReference>
<dbReference type="GeneID" id="106156032"/>
<evidence type="ECO:0000256" key="2">
    <source>
        <dbReference type="ARBA" id="ARBA00022481"/>
    </source>
</evidence>
<feature type="compositionally biased region" description="Basic and acidic residues" evidence="13">
    <location>
        <begin position="763"/>
        <end position="797"/>
    </location>
</feature>
<feature type="compositionally biased region" description="Low complexity" evidence="13">
    <location>
        <begin position="350"/>
        <end position="383"/>
    </location>
</feature>
<feature type="compositionally biased region" description="Pro residues" evidence="13">
    <location>
        <begin position="885"/>
        <end position="894"/>
    </location>
</feature>
<evidence type="ECO:0000256" key="11">
    <source>
        <dbReference type="ARBA" id="ARBA00068971"/>
    </source>
</evidence>
<keyword evidence="6" id="KW-0805">Transcription regulation</keyword>
<feature type="region of interest" description="Disordered" evidence="13">
    <location>
        <begin position="913"/>
        <end position="932"/>
    </location>
</feature>
<feature type="compositionally biased region" description="Gly residues" evidence="13">
    <location>
        <begin position="437"/>
        <end position="451"/>
    </location>
</feature>
<feature type="compositionally biased region" description="Basic and acidic residues" evidence="13">
    <location>
        <begin position="223"/>
        <end position="241"/>
    </location>
</feature>
<keyword evidence="4" id="KW-1017">Isopeptide bond</keyword>
<feature type="compositionally biased region" description="Pro residues" evidence="13">
    <location>
        <begin position="103"/>
        <end position="119"/>
    </location>
</feature>
<feature type="region of interest" description="Disordered" evidence="13">
    <location>
        <begin position="42"/>
        <end position="150"/>
    </location>
</feature>
<feature type="domain" description="YLPM1-like spectrin repeat" evidence="14">
    <location>
        <begin position="138"/>
        <end position="250"/>
    </location>
</feature>